<accession>M6FJK5</accession>
<evidence type="ECO:0000313" key="3">
    <source>
        <dbReference type="Proteomes" id="UP000012101"/>
    </source>
</evidence>
<feature type="region of interest" description="Disordered" evidence="1">
    <location>
        <begin position="31"/>
        <end position="50"/>
    </location>
</feature>
<evidence type="ECO:0000313" key="2">
    <source>
        <dbReference type="EMBL" id="EMM72585.1"/>
    </source>
</evidence>
<dbReference type="EMBL" id="AFJM02000038">
    <property type="protein sequence ID" value="EMM72585.1"/>
    <property type="molecule type" value="Genomic_DNA"/>
</dbReference>
<comment type="caution">
    <text evidence="2">The sequence shown here is derived from an EMBL/GenBank/DDBJ whole genome shotgun (WGS) entry which is preliminary data.</text>
</comment>
<dbReference type="Proteomes" id="UP000012101">
    <property type="component" value="Unassembled WGS sequence"/>
</dbReference>
<name>M6FJK5_9LEPT</name>
<dbReference type="AlphaFoldDB" id="M6FJK5"/>
<proteinExistence type="predicted"/>
<protein>
    <submittedName>
        <fullName evidence="2">Uncharacterized protein</fullName>
    </submittedName>
</protein>
<gene>
    <name evidence="2" type="ORF">LEP1GSC038_4844</name>
</gene>
<organism evidence="2 3">
    <name type="scientific">Leptospira weilii str. 2006001855</name>
    <dbReference type="NCBI Taxonomy" id="996804"/>
    <lineage>
        <taxon>Bacteria</taxon>
        <taxon>Pseudomonadati</taxon>
        <taxon>Spirochaetota</taxon>
        <taxon>Spirochaetia</taxon>
        <taxon>Leptospirales</taxon>
        <taxon>Leptospiraceae</taxon>
        <taxon>Leptospira</taxon>
    </lineage>
</organism>
<sequence length="50" mass="5684">MVVSDARTGIELKAKFGKNFHSFIGVHLKTGRSPKDKELRSEQLRTLNEI</sequence>
<evidence type="ECO:0000256" key="1">
    <source>
        <dbReference type="SAM" id="MobiDB-lite"/>
    </source>
</evidence>
<feature type="compositionally biased region" description="Basic and acidic residues" evidence="1">
    <location>
        <begin position="33"/>
        <end position="43"/>
    </location>
</feature>
<reference evidence="2 3" key="1">
    <citation type="submission" date="2013-01" db="EMBL/GenBank/DDBJ databases">
        <authorList>
            <person name="Harkins D.M."/>
            <person name="Durkin A.S."/>
            <person name="Brinkac L.M."/>
            <person name="Haft D.H."/>
            <person name="Selengut J.D."/>
            <person name="Sanka R."/>
            <person name="DePew J."/>
            <person name="Purushe J."/>
            <person name="Hospenthal D.R."/>
            <person name="Murray C.K."/>
            <person name="Pimentel G."/>
            <person name="Wasfy M."/>
            <person name="Vinetz J.M."/>
            <person name="Sutton G.G."/>
            <person name="Nierman W.C."/>
            <person name="Fouts D.E."/>
        </authorList>
    </citation>
    <scope>NUCLEOTIDE SEQUENCE [LARGE SCALE GENOMIC DNA]</scope>
    <source>
        <strain evidence="2 3">2006001855</strain>
    </source>
</reference>